<dbReference type="EMBL" id="KE356560">
    <property type="protein sequence ID" value="ERG92983.1"/>
    <property type="molecule type" value="Genomic_DNA"/>
</dbReference>
<dbReference type="AlphaFoldDB" id="U1N8Y0"/>
<protein>
    <submittedName>
        <fullName evidence="1">Uncharacterized protein</fullName>
    </submittedName>
</protein>
<dbReference type="InterPro" id="IPR045397">
    <property type="entry name" value="TumE-like"/>
</dbReference>
<dbReference type="HOGENOM" id="CLU_145175_0_0_2"/>
<evidence type="ECO:0000313" key="1">
    <source>
        <dbReference type="EMBL" id="ERG92983.1"/>
    </source>
</evidence>
<dbReference type="Proteomes" id="UP000030649">
    <property type="component" value="Unassembled WGS sequence"/>
</dbReference>
<accession>U1N8Y0</accession>
<evidence type="ECO:0000313" key="2">
    <source>
        <dbReference type="Proteomes" id="UP000030649"/>
    </source>
</evidence>
<dbReference type="Pfam" id="PF20126">
    <property type="entry name" value="TumE"/>
    <property type="match status" value="1"/>
</dbReference>
<name>U1N8Y0_9EURY</name>
<gene>
    <name evidence="1" type="ORF">J07HQW1_03036</name>
</gene>
<organism evidence="1 2">
    <name type="scientific">Haloquadratum walsbyi J07HQW1</name>
    <dbReference type="NCBI Taxonomy" id="1238424"/>
    <lineage>
        <taxon>Archaea</taxon>
        <taxon>Methanobacteriati</taxon>
        <taxon>Methanobacteriota</taxon>
        <taxon>Stenosarchaea group</taxon>
        <taxon>Halobacteria</taxon>
        <taxon>Halobacteriales</taxon>
        <taxon>Haloferacaceae</taxon>
        <taxon>Haloquadratum</taxon>
    </lineage>
</organism>
<sequence length="144" mass="16469">MVPSTGDGGSPAPIDRPILEFFQTRLRATQQVEQATITDASGHLELHVTFVSSYYPATVSETILTVRWYTNDDFKIHYRETHAESAWECRWDRHPNPHNARNHFHPPPAALTPGNDASWPTDHRDVLSLVLEKIEERISALWND</sequence>
<reference evidence="1 2" key="1">
    <citation type="journal article" date="2013" name="PLoS ONE">
        <title>Assembly-driven community genomics of a hypersaline microbial ecosystem.</title>
        <authorList>
            <person name="Podell S."/>
            <person name="Ugalde J.A."/>
            <person name="Narasingarao P."/>
            <person name="Banfield J.F."/>
            <person name="Heidelberg K.B."/>
            <person name="Allen E.E."/>
        </authorList>
    </citation>
    <scope>NUCLEOTIDE SEQUENCE [LARGE SCALE GENOMIC DNA]</scope>
    <source>
        <strain evidence="2">J07HQW1</strain>
    </source>
</reference>
<proteinExistence type="predicted"/>